<dbReference type="InterPro" id="IPR025655">
    <property type="entry name" value="PEX14"/>
</dbReference>
<accession>A0ABR4FET3</accession>
<feature type="region of interest" description="Disordered" evidence="8">
    <location>
        <begin position="299"/>
        <end position="326"/>
    </location>
</feature>
<evidence type="ECO:0000313" key="11">
    <source>
        <dbReference type="Proteomes" id="UP001600888"/>
    </source>
</evidence>
<evidence type="ECO:0000256" key="7">
    <source>
        <dbReference type="RuleBase" id="RU367032"/>
    </source>
</evidence>
<evidence type="ECO:0000256" key="8">
    <source>
        <dbReference type="SAM" id="MobiDB-lite"/>
    </source>
</evidence>
<proteinExistence type="inferred from homology"/>
<dbReference type="Pfam" id="PF04695">
    <property type="entry name" value="Pex14_N"/>
    <property type="match status" value="1"/>
</dbReference>
<keyword evidence="7" id="KW-0472">Membrane</keyword>
<dbReference type="Gene3D" id="1.10.10.10">
    <property type="entry name" value="Winged helix-like DNA-binding domain superfamily/Winged helix DNA-binding domain"/>
    <property type="match status" value="1"/>
</dbReference>
<dbReference type="Proteomes" id="UP001600888">
    <property type="component" value="Unassembled WGS sequence"/>
</dbReference>
<evidence type="ECO:0000256" key="1">
    <source>
        <dbReference type="ARBA" id="ARBA00005443"/>
    </source>
</evidence>
<protein>
    <recommendedName>
        <fullName evidence="4 7">Peroxisomal membrane protein PEX14</fullName>
    </recommendedName>
    <alternativeName>
        <fullName evidence="5 7">Peroxin-14</fullName>
    </alternativeName>
</protein>
<dbReference type="InterPro" id="IPR006785">
    <property type="entry name" value="Pex14_N"/>
</dbReference>
<feature type="region of interest" description="Disordered" evidence="8">
    <location>
        <begin position="47"/>
        <end position="78"/>
    </location>
</feature>
<evidence type="ECO:0000313" key="10">
    <source>
        <dbReference type="EMBL" id="KAL2293184.1"/>
    </source>
</evidence>
<reference evidence="10 11" key="1">
    <citation type="submission" date="2024-03" db="EMBL/GenBank/DDBJ databases">
        <title>A high-quality draft genome sequence of Diaporthe vaccinii, a causative agent of upright dieback and viscid rot disease in cranberry plants.</title>
        <authorList>
            <person name="Sarrasin M."/>
            <person name="Lang B.F."/>
            <person name="Burger G."/>
        </authorList>
    </citation>
    <scope>NUCLEOTIDE SEQUENCE [LARGE SCALE GENOMIC DNA]</scope>
    <source>
        <strain evidence="10 11">IS7</strain>
    </source>
</reference>
<feature type="domain" description="Peroxisome membrane anchor protein Pex14p N-terminal" evidence="9">
    <location>
        <begin position="81"/>
        <end position="123"/>
    </location>
</feature>
<comment type="function">
    <text evidence="7">Component of the PEX13-PEX14 docking complex, a translocon channel that specifically mediates the import of peroxisomal cargo proteins bound to PEX5 receptor. The PEX13-PEX14 docking complex forms a large import pore which can be opened to a diameter of about 9 nm. Mechanistically, PEX5 receptor along with cargo proteins associates with the PEX14 subunit of the PEX13-PEX14 docking complex in the cytosol, leading to the insertion of the receptor into the organelle membrane with the concomitant translocation of the cargo into the peroxisome matrix.</text>
</comment>
<keyword evidence="11" id="KW-1185">Reference proteome</keyword>
<evidence type="ECO:0000256" key="3">
    <source>
        <dbReference type="ARBA" id="ARBA00023140"/>
    </source>
</evidence>
<feature type="compositionally biased region" description="Polar residues" evidence="8">
    <location>
        <begin position="316"/>
        <end position="326"/>
    </location>
</feature>
<keyword evidence="7" id="KW-0653">Protein transport</keyword>
<comment type="similarity">
    <text evidence="1 7">Belongs to the peroxin-14 family.</text>
</comment>
<keyword evidence="7" id="KW-0813">Transport</keyword>
<comment type="caution">
    <text evidence="10">The sequence shown here is derived from an EMBL/GenBank/DDBJ whole genome shotgun (WGS) entry which is preliminary data.</text>
</comment>
<dbReference type="PANTHER" id="PTHR23058">
    <property type="entry name" value="PEROXISOMAL MEMBRANE PROTEIN PEX14"/>
    <property type="match status" value="1"/>
</dbReference>
<feature type="region of interest" description="Disordered" evidence="8">
    <location>
        <begin position="127"/>
        <end position="154"/>
    </location>
</feature>
<evidence type="ECO:0000256" key="4">
    <source>
        <dbReference type="ARBA" id="ARBA00029502"/>
    </source>
</evidence>
<evidence type="ECO:0000256" key="5">
    <source>
        <dbReference type="ARBA" id="ARBA00029691"/>
    </source>
</evidence>
<keyword evidence="3 7" id="KW-0576">Peroxisome</keyword>
<sequence>MTSIRCSAPAPTCGCLYTVFHPSPNDTPLLIANFILDQNLLSSISGISPPSQTMGEQDKEGGGSIPSWQQAASTTGDSGATTLEQARKFLQDESVRESSREKKVEFLKSKGLGEADINTLLDETDAGAAATTTTTTTATTTGTQPAPNVEPRTEPSYEGVRALSNPDIKTDQPPIITYPEFLTKPAKPPPLITASGLLNSLGIVAGLSTFVYGATKYLISPMVDSLTDARVEFHENANKNLSQLVEKLEHAVSEIPESYHTVGKRAALAGSTHAATAEYTDAVDDDASSYDDPTELFHRDVGVQTSPPPTPGGLSYPTTGGTAASTKHSSAVATQQQADKMGRLITSIRDLSVDLASQADGFGEAKNALDDFGRDLHALTYPPESFGVGSGYLYGAARNEPEDEIKKVKNNIRSVKGVLLSTRSFAAPTR</sequence>
<comment type="subcellular location">
    <subcellularLocation>
        <location evidence="6 7">Peroxisome membrane</location>
    </subcellularLocation>
</comment>
<dbReference type="InterPro" id="IPR036388">
    <property type="entry name" value="WH-like_DNA-bd_sf"/>
</dbReference>
<evidence type="ECO:0000256" key="2">
    <source>
        <dbReference type="ARBA" id="ARBA00023010"/>
    </source>
</evidence>
<dbReference type="PANTHER" id="PTHR23058:SF5">
    <property type="entry name" value="PEROXISOMAL MEMBRANE PROTEIN PEX14"/>
    <property type="match status" value="1"/>
</dbReference>
<organism evidence="10 11">
    <name type="scientific">Diaporthe vaccinii</name>
    <dbReference type="NCBI Taxonomy" id="105482"/>
    <lineage>
        <taxon>Eukaryota</taxon>
        <taxon>Fungi</taxon>
        <taxon>Dikarya</taxon>
        <taxon>Ascomycota</taxon>
        <taxon>Pezizomycotina</taxon>
        <taxon>Sordariomycetes</taxon>
        <taxon>Sordariomycetidae</taxon>
        <taxon>Diaporthales</taxon>
        <taxon>Diaporthaceae</taxon>
        <taxon>Diaporthe</taxon>
        <taxon>Diaporthe eres species complex</taxon>
    </lineage>
</organism>
<dbReference type="EMBL" id="JBAWTH010000001">
    <property type="protein sequence ID" value="KAL2293184.1"/>
    <property type="molecule type" value="Genomic_DNA"/>
</dbReference>
<keyword evidence="2" id="KW-0811">Translocation</keyword>
<name>A0ABR4FET3_9PEZI</name>
<evidence type="ECO:0000256" key="6">
    <source>
        <dbReference type="ARBA" id="ARBA00046271"/>
    </source>
</evidence>
<gene>
    <name evidence="10" type="ORF">FJTKL_05161</name>
</gene>
<feature type="compositionally biased region" description="Low complexity" evidence="8">
    <location>
        <begin position="127"/>
        <end position="143"/>
    </location>
</feature>
<evidence type="ECO:0000259" key="9">
    <source>
        <dbReference type="Pfam" id="PF04695"/>
    </source>
</evidence>